<dbReference type="AlphaFoldDB" id="A0A4E9E2F8"/>
<evidence type="ECO:0000256" key="1">
    <source>
        <dbReference type="SAM" id="Phobius"/>
    </source>
</evidence>
<keyword evidence="1" id="KW-0472">Membrane</keyword>
<dbReference type="Pfam" id="PF00067">
    <property type="entry name" value="p450"/>
    <property type="match status" value="1"/>
</dbReference>
<dbReference type="PANTHER" id="PTHR47582">
    <property type="entry name" value="P450, PUTATIVE (EUROFUNG)-RELATED"/>
    <property type="match status" value="1"/>
</dbReference>
<reference evidence="2" key="1">
    <citation type="submission" date="2019-04" db="EMBL/GenBank/DDBJ databases">
        <authorList>
            <person name="Melise S."/>
            <person name="Noan J."/>
            <person name="Okalmin O."/>
        </authorList>
    </citation>
    <scope>NUCLEOTIDE SEQUENCE</scope>
    <source>
        <strain evidence="2">FN9</strain>
    </source>
</reference>
<sequence>MRKAHKRKQGDIICYAVMIGYVVYFHSPSGPKDSSTYFESLTYCHTSVDQLSDLLLRFIMFDHTRTLNHISSFSLNIIPTLIFFLVAAYVLPIITRRLLRYVASPTSFSEKSSGHGTPSISNLPHLSGVVPWLGHLMGLTIDSTRYINSLIASTTAPIFTINIPFARITVCHPSMDRVLSRHVNDTGLAQVLVYVGPRLFGLKQDTIKAVFGYNPQPLHKQKFGHAENIVSLNQRSSTNIRDRVAKMPEVNELLIGRWVFELAVSATASAVWGVANPWSMDQEFSNEFMKLSETFDTLGRPFSWLTANSAWKSRKFLLKRLREFHLQHREARVQTTGHSINVVASSDPDWENNPDYYHIEMVSALGLLATTSTLAVWLTRHLLTDPDLVKVVLKEVEQVKYVEEDEDKPRLDFANVRSECPWLMASWYETLRLHMTGVARIARHDFMLNIPGSEPIAVPQGEIFMLPMCASNLDVDVWGLDAAVFKASRFIDKEGHVSGSAVRKVRAFGAAGNMCPGRVFGTDIVFSVIGTMLRTFDIEAAPGEEFRVPTLRGGFNVGFERYGDDVKVLLKRKHTA</sequence>
<dbReference type="GO" id="GO:0020037">
    <property type="term" value="F:heme binding"/>
    <property type="evidence" value="ECO:0007669"/>
    <property type="project" value="InterPro"/>
</dbReference>
<protein>
    <recommendedName>
        <fullName evidence="3">Cholesterol 7-alpha-monooxygenase</fullName>
    </recommendedName>
</protein>
<dbReference type="Gene3D" id="1.10.630.10">
    <property type="entry name" value="Cytochrome P450"/>
    <property type="match status" value="1"/>
</dbReference>
<dbReference type="InterPro" id="IPR001128">
    <property type="entry name" value="Cyt_P450"/>
</dbReference>
<proteinExistence type="predicted"/>
<organism evidence="2">
    <name type="scientific">Gibberella zeae</name>
    <name type="common">Wheat head blight fungus</name>
    <name type="synonym">Fusarium graminearum</name>
    <dbReference type="NCBI Taxonomy" id="5518"/>
    <lineage>
        <taxon>Eukaryota</taxon>
        <taxon>Fungi</taxon>
        <taxon>Dikarya</taxon>
        <taxon>Ascomycota</taxon>
        <taxon>Pezizomycotina</taxon>
        <taxon>Sordariomycetes</taxon>
        <taxon>Hypocreomycetidae</taxon>
        <taxon>Hypocreales</taxon>
        <taxon>Nectriaceae</taxon>
        <taxon>Fusarium</taxon>
    </lineage>
</organism>
<dbReference type="GO" id="GO:0016705">
    <property type="term" value="F:oxidoreductase activity, acting on paired donors, with incorporation or reduction of molecular oxygen"/>
    <property type="evidence" value="ECO:0007669"/>
    <property type="project" value="InterPro"/>
</dbReference>
<dbReference type="PANTHER" id="PTHR47582:SF1">
    <property type="entry name" value="P450, PUTATIVE (EUROFUNG)-RELATED"/>
    <property type="match status" value="1"/>
</dbReference>
<dbReference type="InterPro" id="IPR036396">
    <property type="entry name" value="Cyt_P450_sf"/>
</dbReference>
<dbReference type="InterPro" id="IPR053007">
    <property type="entry name" value="CYP450_monoxygenase_sec-met"/>
</dbReference>
<dbReference type="SUPFAM" id="SSF48264">
    <property type="entry name" value="Cytochrome P450"/>
    <property type="match status" value="1"/>
</dbReference>
<feature type="transmembrane region" description="Helical" evidence="1">
    <location>
        <begin position="70"/>
        <end position="91"/>
    </location>
</feature>
<dbReference type="GO" id="GO:0004497">
    <property type="term" value="F:monooxygenase activity"/>
    <property type="evidence" value="ECO:0007669"/>
    <property type="project" value="InterPro"/>
</dbReference>
<name>A0A4E9E2F8_GIBZA</name>
<keyword evidence="1" id="KW-0812">Transmembrane</keyword>
<gene>
    <name evidence="2" type="ORF">FUG_LOCUS289819</name>
</gene>
<evidence type="ECO:0000313" key="2">
    <source>
        <dbReference type="EMBL" id="VIO58187.1"/>
    </source>
</evidence>
<dbReference type="GO" id="GO:0005506">
    <property type="term" value="F:iron ion binding"/>
    <property type="evidence" value="ECO:0007669"/>
    <property type="project" value="InterPro"/>
</dbReference>
<evidence type="ECO:0008006" key="3">
    <source>
        <dbReference type="Google" id="ProtNLM"/>
    </source>
</evidence>
<accession>A0A4E9E2F8</accession>
<dbReference type="EMBL" id="CAAKMV010000131">
    <property type="protein sequence ID" value="VIO58187.1"/>
    <property type="molecule type" value="Genomic_DNA"/>
</dbReference>
<keyword evidence="1" id="KW-1133">Transmembrane helix</keyword>